<dbReference type="GO" id="GO:0004792">
    <property type="term" value="F:thiosulfate-cyanide sulfurtransferase activity"/>
    <property type="evidence" value="ECO:0007669"/>
    <property type="project" value="TreeGrafter"/>
</dbReference>
<evidence type="ECO:0000259" key="4">
    <source>
        <dbReference type="Pfam" id="PF00899"/>
    </source>
</evidence>
<dbReference type="InterPro" id="IPR035985">
    <property type="entry name" value="Ubiquitin-activating_enz"/>
</dbReference>
<dbReference type="Pfam" id="PF00899">
    <property type="entry name" value="ThiF"/>
    <property type="match status" value="1"/>
</dbReference>
<name>A0A4Y7R6J4_9FIRM</name>
<evidence type="ECO:0000313" key="5">
    <source>
        <dbReference type="EMBL" id="TEB04578.1"/>
    </source>
</evidence>
<keyword evidence="2" id="KW-0547">Nucleotide-binding</keyword>
<dbReference type="Proteomes" id="UP000298324">
    <property type="component" value="Unassembled WGS sequence"/>
</dbReference>
<dbReference type="GO" id="GO:0005524">
    <property type="term" value="F:ATP binding"/>
    <property type="evidence" value="ECO:0007669"/>
    <property type="project" value="UniProtKB-KW"/>
</dbReference>
<dbReference type="GO" id="GO:0016779">
    <property type="term" value="F:nucleotidyltransferase activity"/>
    <property type="evidence" value="ECO:0007669"/>
    <property type="project" value="UniProtKB-KW"/>
</dbReference>
<organism evidence="5 6">
    <name type="scientific">Pelotomaculum schinkii</name>
    <dbReference type="NCBI Taxonomy" id="78350"/>
    <lineage>
        <taxon>Bacteria</taxon>
        <taxon>Bacillati</taxon>
        <taxon>Bacillota</taxon>
        <taxon>Clostridia</taxon>
        <taxon>Eubacteriales</taxon>
        <taxon>Desulfotomaculaceae</taxon>
        <taxon>Pelotomaculum</taxon>
    </lineage>
</organism>
<feature type="domain" description="THIF-type NAD/FAD binding fold" evidence="4">
    <location>
        <begin position="14"/>
        <end position="247"/>
    </location>
</feature>
<dbReference type="InterPro" id="IPR000594">
    <property type="entry name" value="ThiF_NAD_FAD-bd"/>
</dbReference>
<keyword evidence="3" id="KW-0067">ATP-binding</keyword>
<dbReference type="PANTHER" id="PTHR10953">
    <property type="entry name" value="UBIQUITIN-ACTIVATING ENZYME E1"/>
    <property type="match status" value="1"/>
</dbReference>
<keyword evidence="5" id="KW-0548">Nucleotidyltransferase</keyword>
<dbReference type="SUPFAM" id="SSF69572">
    <property type="entry name" value="Activating enzymes of the ubiquitin-like proteins"/>
    <property type="match status" value="1"/>
</dbReference>
<dbReference type="GO" id="GO:0005829">
    <property type="term" value="C:cytosol"/>
    <property type="evidence" value="ECO:0007669"/>
    <property type="project" value="TreeGrafter"/>
</dbReference>
<accession>A0A4Y7R6J4</accession>
<dbReference type="PANTHER" id="PTHR10953:SF102">
    <property type="entry name" value="ADENYLYLTRANSFERASE AND SULFURTRANSFERASE MOCS3"/>
    <property type="match status" value="1"/>
</dbReference>
<evidence type="ECO:0000256" key="3">
    <source>
        <dbReference type="ARBA" id="ARBA00022840"/>
    </source>
</evidence>
<sequence>MQTRSLTAEQHELYKRNILLTGVGVAGQEKLLNSGVLLVGAGGLGSPVAFYLAAAGVGRMGLIDADTVGLSNLQRQILHAVPDLGRPKVVSAGEKLHALNPDLILDLHQELFDVRTAADLVPNYDIVIDCTDNFHARYVINEACLKANKPFVYGGVLAWAGQMFTVLPGRGPCFRCIFRDDPPADAPSTSELGILGAVPGVIGVLQASEAIRYILGIGELLVGRMLIYDALSASFCEVALERDSECPSCGSMNCD</sequence>
<dbReference type="GO" id="GO:0008146">
    <property type="term" value="F:sulfotransferase activity"/>
    <property type="evidence" value="ECO:0007669"/>
    <property type="project" value="TreeGrafter"/>
</dbReference>
<evidence type="ECO:0000313" key="6">
    <source>
        <dbReference type="Proteomes" id="UP000298324"/>
    </source>
</evidence>
<comment type="caution">
    <text evidence="5">The sequence shown here is derived from an EMBL/GenBank/DDBJ whole genome shotgun (WGS) entry which is preliminary data.</text>
</comment>
<protein>
    <submittedName>
        <fullName evidence="5">Putative adenylyltransferase/sulfurtransferase MoeZ</fullName>
    </submittedName>
</protein>
<keyword evidence="1 5" id="KW-0808">Transferase</keyword>
<evidence type="ECO:0000256" key="1">
    <source>
        <dbReference type="ARBA" id="ARBA00022679"/>
    </source>
</evidence>
<proteinExistence type="predicted"/>
<dbReference type="FunFam" id="3.40.50.720:FF:000033">
    <property type="entry name" value="Adenylyltransferase and sulfurtransferase MOCS3"/>
    <property type="match status" value="1"/>
</dbReference>
<dbReference type="AlphaFoldDB" id="A0A4Y7R6J4"/>
<dbReference type="CDD" id="cd00757">
    <property type="entry name" value="ThiF_MoeB_HesA_family"/>
    <property type="match status" value="1"/>
</dbReference>
<dbReference type="EMBL" id="QFGA01000003">
    <property type="protein sequence ID" value="TEB04578.1"/>
    <property type="molecule type" value="Genomic_DNA"/>
</dbReference>
<dbReference type="RefSeq" id="WP_190258940.1">
    <property type="nucleotide sequence ID" value="NZ_QFGA01000003.1"/>
</dbReference>
<dbReference type="Gene3D" id="3.40.50.720">
    <property type="entry name" value="NAD(P)-binding Rossmann-like Domain"/>
    <property type="match status" value="1"/>
</dbReference>
<evidence type="ECO:0000256" key="2">
    <source>
        <dbReference type="ARBA" id="ARBA00022741"/>
    </source>
</evidence>
<reference evidence="5 6" key="1">
    <citation type="journal article" date="2018" name="Environ. Microbiol.">
        <title>Novel energy conservation strategies and behaviour of Pelotomaculum schinkii driving syntrophic propionate catabolism.</title>
        <authorList>
            <person name="Hidalgo-Ahumada C.A.P."/>
            <person name="Nobu M.K."/>
            <person name="Narihiro T."/>
            <person name="Tamaki H."/>
            <person name="Liu W.T."/>
            <person name="Kamagata Y."/>
            <person name="Stams A.J.M."/>
            <person name="Imachi H."/>
            <person name="Sousa D.Z."/>
        </authorList>
    </citation>
    <scope>NUCLEOTIDE SEQUENCE [LARGE SCALE GENOMIC DNA]</scope>
    <source>
        <strain evidence="5 6">HH</strain>
    </source>
</reference>
<keyword evidence="6" id="KW-1185">Reference proteome</keyword>
<dbReference type="GO" id="GO:0008641">
    <property type="term" value="F:ubiquitin-like modifier activating enzyme activity"/>
    <property type="evidence" value="ECO:0007669"/>
    <property type="project" value="InterPro"/>
</dbReference>
<dbReference type="InterPro" id="IPR045886">
    <property type="entry name" value="ThiF/MoeB/HesA"/>
</dbReference>
<gene>
    <name evidence="5" type="primary">moeZ</name>
    <name evidence="5" type="ORF">Psch_03338</name>
</gene>